<proteinExistence type="predicted"/>
<evidence type="ECO:0000313" key="4">
    <source>
        <dbReference type="Proteomes" id="UP000254236"/>
    </source>
</evidence>
<evidence type="ECO:0000313" key="2">
    <source>
        <dbReference type="EMBL" id="AXK45552.1"/>
    </source>
</evidence>
<dbReference type="KEGG" id="bsau:DWV08_07965"/>
<dbReference type="PANTHER" id="PTHR43300:SF4">
    <property type="entry name" value="ACYL-[ACYL-CARRIER-PROTEIN]--UDP-N-ACETYLGLUCOSAMINE O-ACYLTRANSFERASE"/>
    <property type="match status" value="1"/>
</dbReference>
<feature type="region of interest" description="Disordered" evidence="1">
    <location>
        <begin position="202"/>
        <end position="231"/>
    </location>
</feature>
<sequence length="231" mass="23366">MSDTPAYRVAPGADISPDATIGRGSAIWHLAQVREGAALGTDCIVGRGAYIGSGVTMGHGCKVQNHALVYEPATLADGVFVGPAAVFTNDHFPRAVNPDLTAKSAADWEPVGVTCEVGSSIGARAVCVAPVTIGAWAMVAAGATVVKDVPPHALVAGVPARRIGWVGRAGQKLVPAADGTDSWVCPATGEWYVPDDSTGGLLLASAPQADAPRPAALDRTEDPDAQDGPAA</sequence>
<dbReference type="InterPro" id="IPR011004">
    <property type="entry name" value="Trimer_LpxA-like_sf"/>
</dbReference>
<dbReference type="RefSeq" id="WP_115413302.1">
    <property type="nucleotide sequence ID" value="NZ_CP031356.1"/>
</dbReference>
<keyword evidence="4" id="KW-1185">Reference proteome</keyword>
<evidence type="ECO:0000313" key="5">
    <source>
        <dbReference type="Proteomes" id="UP000282185"/>
    </source>
</evidence>
<gene>
    <name evidence="2" type="ORF">DWV08_07965</name>
    <name evidence="3" type="ORF">DXU92_15385</name>
</gene>
<dbReference type="AlphaFoldDB" id="A0A345YNQ0"/>
<dbReference type="OrthoDB" id="2643438at2"/>
<organism evidence="3 5">
    <name type="scientific">Brachybacterium saurashtrense</name>
    <dbReference type="NCBI Taxonomy" id="556288"/>
    <lineage>
        <taxon>Bacteria</taxon>
        <taxon>Bacillati</taxon>
        <taxon>Actinomycetota</taxon>
        <taxon>Actinomycetes</taxon>
        <taxon>Micrococcales</taxon>
        <taxon>Dermabacteraceae</taxon>
        <taxon>Brachybacterium</taxon>
    </lineage>
</organism>
<accession>A0A345YNQ0</accession>
<dbReference type="Proteomes" id="UP000282185">
    <property type="component" value="Unassembled WGS sequence"/>
</dbReference>
<dbReference type="CDD" id="cd03358">
    <property type="entry name" value="LbH_WxcM_N_like"/>
    <property type="match status" value="1"/>
</dbReference>
<reference evidence="3 5" key="2">
    <citation type="submission" date="2018-08" db="EMBL/GenBank/DDBJ databases">
        <title>Brachybacterium saurashtrense DSM 23186.</title>
        <authorList>
            <person name="Li Y."/>
        </authorList>
    </citation>
    <scope>NUCLEOTIDE SEQUENCE [LARGE SCALE GENOMIC DNA]</scope>
    <source>
        <strain evidence="3 5">DSM 23186</strain>
    </source>
</reference>
<evidence type="ECO:0000256" key="1">
    <source>
        <dbReference type="SAM" id="MobiDB-lite"/>
    </source>
</evidence>
<dbReference type="SUPFAM" id="SSF51161">
    <property type="entry name" value="Trimeric LpxA-like enzymes"/>
    <property type="match status" value="1"/>
</dbReference>
<dbReference type="EMBL" id="CP031356">
    <property type="protein sequence ID" value="AXK45552.1"/>
    <property type="molecule type" value="Genomic_DNA"/>
</dbReference>
<name>A0A345YNQ0_9MICO</name>
<dbReference type="EMBL" id="QSWH01000010">
    <property type="protein sequence ID" value="RRR21077.1"/>
    <property type="molecule type" value="Genomic_DNA"/>
</dbReference>
<reference evidence="2 4" key="1">
    <citation type="submission" date="2018-07" db="EMBL/GenBank/DDBJ databases">
        <title>Brachybacterium saurashtrense DSM 23186 genome sequence.</title>
        <authorList>
            <person name="Guo L."/>
        </authorList>
    </citation>
    <scope>NUCLEOTIDE SEQUENCE [LARGE SCALE GENOMIC DNA]</scope>
    <source>
        <strain evidence="2 4">DSM 23186</strain>
    </source>
</reference>
<dbReference type="InterPro" id="IPR050179">
    <property type="entry name" value="Trans_hexapeptide_repeat"/>
</dbReference>
<evidence type="ECO:0000313" key="3">
    <source>
        <dbReference type="EMBL" id="RRR21077.1"/>
    </source>
</evidence>
<dbReference type="Proteomes" id="UP000254236">
    <property type="component" value="Chromosome"/>
</dbReference>
<protein>
    <submittedName>
        <fullName evidence="3">N-acetyltransferase</fullName>
    </submittedName>
</protein>
<dbReference type="Gene3D" id="2.160.10.10">
    <property type="entry name" value="Hexapeptide repeat proteins"/>
    <property type="match status" value="1"/>
</dbReference>
<dbReference type="PANTHER" id="PTHR43300">
    <property type="entry name" value="ACETYLTRANSFERASE"/>
    <property type="match status" value="1"/>
</dbReference>